<reference evidence="1" key="1">
    <citation type="journal article" date="2022" name="Int. J. Mol. Sci.">
        <title>Draft Genome of Tanacetum Coccineum: Genomic Comparison of Closely Related Tanacetum-Family Plants.</title>
        <authorList>
            <person name="Yamashiro T."/>
            <person name="Shiraishi A."/>
            <person name="Nakayama K."/>
            <person name="Satake H."/>
        </authorList>
    </citation>
    <scope>NUCLEOTIDE SEQUENCE</scope>
</reference>
<evidence type="ECO:0000313" key="1">
    <source>
        <dbReference type="EMBL" id="GJT56589.1"/>
    </source>
</evidence>
<organism evidence="1 2">
    <name type="scientific">Tanacetum coccineum</name>
    <dbReference type="NCBI Taxonomy" id="301880"/>
    <lineage>
        <taxon>Eukaryota</taxon>
        <taxon>Viridiplantae</taxon>
        <taxon>Streptophyta</taxon>
        <taxon>Embryophyta</taxon>
        <taxon>Tracheophyta</taxon>
        <taxon>Spermatophyta</taxon>
        <taxon>Magnoliopsida</taxon>
        <taxon>eudicotyledons</taxon>
        <taxon>Gunneridae</taxon>
        <taxon>Pentapetalae</taxon>
        <taxon>asterids</taxon>
        <taxon>campanulids</taxon>
        <taxon>Asterales</taxon>
        <taxon>Asteraceae</taxon>
        <taxon>Asteroideae</taxon>
        <taxon>Anthemideae</taxon>
        <taxon>Anthemidinae</taxon>
        <taxon>Tanacetum</taxon>
    </lineage>
</organism>
<comment type="caution">
    <text evidence="1">The sequence shown here is derived from an EMBL/GenBank/DDBJ whole genome shotgun (WGS) entry which is preliminary data.</text>
</comment>
<keyword evidence="2" id="KW-1185">Reference proteome</keyword>
<protein>
    <submittedName>
        <fullName evidence="1">Uncharacterized protein</fullName>
    </submittedName>
</protein>
<sequence length="169" mass="19337">MEVEPLEHTKLEDLGLSTYSHDLYLSSREIPSVNELKPQLLDVNLGDKKGTDPPIKPHSPDSFRMKEVDSLPIYTQPSPHVAPLYLKDIYGYYQPCIVDPKKHYGFKPALLGQSGSLGVDLLNLEIIEDDWELESKELYFLGRGLNSPVRPKEVEKVMFKETHHMKHII</sequence>
<evidence type="ECO:0000313" key="2">
    <source>
        <dbReference type="Proteomes" id="UP001151760"/>
    </source>
</evidence>
<gene>
    <name evidence="1" type="ORF">Tco_0991643</name>
</gene>
<accession>A0ABQ5F0L4</accession>
<dbReference type="Proteomes" id="UP001151760">
    <property type="component" value="Unassembled WGS sequence"/>
</dbReference>
<name>A0ABQ5F0L4_9ASTR</name>
<proteinExistence type="predicted"/>
<dbReference type="EMBL" id="BQNB010016858">
    <property type="protein sequence ID" value="GJT56589.1"/>
    <property type="molecule type" value="Genomic_DNA"/>
</dbReference>
<reference evidence="1" key="2">
    <citation type="submission" date="2022-01" db="EMBL/GenBank/DDBJ databases">
        <authorList>
            <person name="Yamashiro T."/>
            <person name="Shiraishi A."/>
            <person name="Satake H."/>
            <person name="Nakayama K."/>
        </authorList>
    </citation>
    <scope>NUCLEOTIDE SEQUENCE</scope>
</reference>